<dbReference type="GO" id="GO:0006633">
    <property type="term" value="P:fatty acid biosynthetic process"/>
    <property type="evidence" value="ECO:0007669"/>
    <property type="project" value="UniProtKB-KW"/>
</dbReference>
<dbReference type="SUPFAM" id="SSF52096">
    <property type="entry name" value="ClpP/crotonase"/>
    <property type="match status" value="1"/>
</dbReference>
<evidence type="ECO:0000259" key="12">
    <source>
        <dbReference type="PROSITE" id="PS50980"/>
    </source>
</evidence>
<evidence type="ECO:0000256" key="4">
    <source>
        <dbReference type="ARBA" id="ARBA00022723"/>
    </source>
</evidence>
<dbReference type="InterPro" id="IPR041010">
    <property type="entry name" value="Znf-ACC"/>
</dbReference>
<dbReference type="AlphaFoldDB" id="A0A0F9M7E3"/>
<evidence type="ECO:0000256" key="9">
    <source>
        <dbReference type="ARBA" id="ARBA00022840"/>
    </source>
</evidence>
<dbReference type="Pfam" id="PF01039">
    <property type="entry name" value="Carboxyl_trans"/>
    <property type="match status" value="1"/>
</dbReference>
<reference evidence="13" key="1">
    <citation type="journal article" date="2015" name="Nature">
        <title>Complex archaea that bridge the gap between prokaryotes and eukaryotes.</title>
        <authorList>
            <person name="Spang A."/>
            <person name="Saw J.H."/>
            <person name="Jorgensen S.L."/>
            <person name="Zaremba-Niedzwiedzka K."/>
            <person name="Martijn J."/>
            <person name="Lind A.E."/>
            <person name="van Eijk R."/>
            <person name="Schleper C."/>
            <person name="Guy L."/>
            <person name="Ettema T.J."/>
        </authorList>
    </citation>
    <scope>NUCLEOTIDE SEQUENCE</scope>
</reference>
<dbReference type="NCBIfam" id="TIGR00515">
    <property type="entry name" value="accD"/>
    <property type="match status" value="1"/>
</dbReference>
<evidence type="ECO:0000256" key="7">
    <source>
        <dbReference type="ARBA" id="ARBA00022832"/>
    </source>
</evidence>
<sequence>MGWLERTYNKIKRGKKTIDIPDGLWTRCTGCGQTVYNKNLKENLKVCPKCGYHFYLGAEERIEITLDKDSFVEYDSKVNSDDPLNFPGYKEKLIKGEEKTGLDEAAVIGEGEIGGKPIVIGVTDFGFMGGSMGSVVGERITISAEKAIDKGRPLLIISGSGGGARMQEGVISLMQMAKTSAAIAELKKQGLLYISLLTNPTMGGVMASFASRGDIIIAEPGALLGFAGPRVIKQTIKQQIPEGFQKSEFLLKHGIIDMIVERGKIRSTLIKILDFALS</sequence>
<dbReference type="GO" id="GO:0005524">
    <property type="term" value="F:ATP binding"/>
    <property type="evidence" value="ECO:0007669"/>
    <property type="project" value="UniProtKB-KW"/>
</dbReference>
<evidence type="ECO:0000256" key="10">
    <source>
        <dbReference type="ARBA" id="ARBA00023098"/>
    </source>
</evidence>
<dbReference type="PROSITE" id="PS50980">
    <property type="entry name" value="COA_CT_NTER"/>
    <property type="match status" value="1"/>
</dbReference>
<dbReference type="HAMAP" id="MF_01395">
    <property type="entry name" value="AcetylCoA_CT_beta"/>
    <property type="match status" value="1"/>
</dbReference>
<comment type="caution">
    <text evidence="13">The sequence shown here is derived from an EMBL/GenBank/DDBJ whole genome shotgun (WGS) entry which is preliminary data.</text>
</comment>
<dbReference type="GO" id="GO:0016740">
    <property type="term" value="F:transferase activity"/>
    <property type="evidence" value="ECO:0007669"/>
    <property type="project" value="UniProtKB-KW"/>
</dbReference>
<keyword evidence="11" id="KW-0275">Fatty acid biosynthesis</keyword>
<feature type="domain" description="CoA carboxyltransferase N-terminal" evidence="12">
    <location>
        <begin position="24"/>
        <end position="278"/>
    </location>
</feature>
<evidence type="ECO:0000256" key="2">
    <source>
        <dbReference type="ARBA" id="ARBA00022516"/>
    </source>
</evidence>
<keyword evidence="10" id="KW-0443">Lipid metabolism</keyword>
<dbReference type="InterPro" id="IPR034733">
    <property type="entry name" value="AcCoA_carboxyl_beta"/>
</dbReference>
<evidence type="ECO:0000313" key="13">
    <source>
        <dbReference type="EMBL" id="KKM72575.1"/>
    </source>
</evidence>
<dbReference type="PANTHER" id="PTHR42995:SF5">
    <property type="entry name" value="ACETYL-COENZYME A CARBOXYLASE CARBOXYL TRANSFERASE SUBUNIT BETA, CHLOROPLASTIC"/>
    <property type="match status" value="1"/>
</dbReference>
<evidence type="ECO:0000256" key="1">
    <source>
        <dbReference type="ARBA" id="ARBA00004496"/>
    </source>
</evidence>
<keyword evidence="8" id="KW-0862">Zinc</keyword>
<organism evidence="13">
    <name type="scientific">marine sediment metagenome</name>
    <dbReference type="NCBI Taxonomy" id="412755"/>
    <lineage>
        <taxon>unclassified sequences</taxon>
        <taxon>metagenomes</taxon>
        <taxon>ecological metagenomes</taxon>
    </lineage>
</organism>
<protein>
    <recommendedName>
        <fullName evidence="12">CoA carboxyltransferase N-terminal domain-containing protein</fullName>
    </recommendedName>
</protein>
<dbReference type="GO" id="GO:0009317">
    <property type="term" value="C:acetyl-CoA carboxylase complex"/>
    <property type="evidence" value="ECO:0007669"/>
    <property type="project" value="InterPro"/>
</dbReference>
<evidence type="ECO:0000256" key="11">
    <source>
        <dbReference type="ARBA" id="ARBA00023160"/>
    </source>
</evidence>
<keyword evidence="7" id="KW-0276">Fatty acid metabolism</keyword>
<dbReference type="EMBL" id="LAZR01009445">
    <property type="protein sequence ID" value="KKM72575.1"/>
    <property type="molecule type" value="Genomic_DNA"/>
</dbReference>
<keyword evidence="2" id="KW-0444">Lipid biosynthesis</keyword>
<dbReference type="Pfam" id="PF17848">
    <property type="entry name" value="Zn_ribbon_ACC"/>
    <property type="match status" value="1"/>
</dbReference>
<dbReference type="PANTHER" id="PTHR42995">
    <property type="entry name" value="ACETYL-COENZYME A CARBOXYLASE CARBOXYL TRANSFERASE SUBUNIT BETA, CHLOROPLASTIC"/>
    <property type="match status" value="1"/>
</dbReference>
<dbReference type="GO" id="GO:0008270">
    <property type="term" value="F:zinc ion binding"/>
    <property type="evidence" value="ECO:0007669"/>
    <property type="project" value="UniProtKB-KW"/>
</dbReference>
<evidence type="ECO:0000256" key="6">
    <source>
        <dbReference type="ARBA" id="ARBA00022771"/>
    </source>
</evidence>
<keyword evidence="9" id="KW-0067">ATP-binding</keyword>
<comment type="subcellular location">
    <subcellularLocation>
        <location evidence="1">Cytoplasm</location>
    </subcellularLocation>
</comment>
<keyword evidence="6" id="KW-0863">Zinc-finger</keyword>
<keyword evidence="5" id="KW-0547">Nucleotide-binding</keyword>
<name>A0A0F9M7E3_9ZZZZ</name>
<keyword evidence="3" id="KW-0808">Transferase</keyword>
<dbReference type="GO" id="GO:2001295">
    <property type="term" value="P:malonyl-CoA biosynthetic process"/>
    <property type="evidence" value="ECO:0007669"/>
    <property type="project" value="TreeGrafter"/>
</dbReference>
<evidence type="ECO:0000256" key="5">
    <source>
        <dbReference type="ARBA" id="ARBA00022741"/>
    </source>
</evidence>
<accession>A0A0F9M7E3</accession>
<dbReference type="Gene3D" id="3.90.226.10">
    <property type="entry name" value="2-enoyl-CoA Hydratase, Chain A, domain 1"/>
    <property type="match status" value="1"/>
</dbReference>
<dbReference type="GO" id="GO:0003989">
    <property type="term" value="F:acetyl-CoA carboxylase activity"/>
    <property type="evidence" value="ECO:0007669"/>
    <property type="project" value="InterPro"/>
</dbReference>
<dbReference type="InterPro" id="IPR011762">
    <property type="entry name" value="COA_CT_N"/>
</dbReference>
<dbReference type="PRINTS" id="PR01070">
    <property type="entry name" value="ACCCTRFRASEB"/>
</dbReference>
<dbReference type="InterPro" id="IPR029045">
    <property type="entry name" value="ClpP/crotonase-like_dom_sf"/>
</dbReference>
<evidence type="ECO:0000256" key="8">
    <source>
        <dbReference type="ARBA" id="ARBA00022833"/>
    </source>
</evidence>
<dbReference type="InterPro" id="IPR000438">
    <property type="entry name" value="Acetyl_CoA_COase_Trfase_b_su"/>
</dbReference>
<keyword evidence="4" id="KW-0479">Metal-binding</keyword>
<proteinExistence type="inferred from homology"/>
<evidence type="ECO:0000256" key="3">
    <source>
        <dbReference type="ARBA" id="ARBA00022679"/>
    </source>
</evidence>
<gene>
    <name evidence="13" type="ORF">LCGC14_1419140</name>
</gene>